<name>A0A1G7Z8A3_9GAMM</name>
<dbReference type="EMBL" id="FNDG01000002">
    <property type="protein sequence ID" value="SDH04835.1"/>
    <property type="molecule type" value="Genomic_DNA"/>
</dbReference>
<evidence type="ECO:0000313" key="1">
    <source>
        <dbReference type="EMBL" id="SDH04835.1"/>
    </source>
</evidence>
<evidence type="ECO:0000313" key="2">
    <source>
        <dbReference type="Proteomes" id="UP000198606"/>
    </source>
</evidence>
<organism evidence="1 2">
    <name type="scientific">Phytopseudomonas flavescens</name>
    <dbReference type="NCBI Taxonomy" id="29435"/>
    <lineage>
        <taxon>Bacteria</taxon>
        <taxon>Pseudomonadati</taxon>
        <taxon>Pseudomonadota</taxon>
        <taxon>Gammaproteobacteria</taxon>
        <taxon>Pseudomonadales</taxon>
        <taxon>Pseudomonadaceae</taxon>
        <taxon>Phytopseudomonas</taxon>
    </lineage>
</organism>
<sequence length="74" mass="7900">MSILIGLGYETVFNAAMATQIVFQQPASAGDLRAQLALHCCAQRGSLLLVSMMRSFVVTGLQVQAPWYDGGAQP</sequence>
<dbReference type="STRING" id="29435.SAMN05216588_102241"/>
<dbReference type="AlphaFoldDB" id="A0A1G7Z8A3"/>
<protein>
    <submittedName>
        <fullName evidence="1">Uncharacterized protein</fullName>
    </submittedName>
</protein>
<proteinExistence type="predicted"/>
<reference evidence="1 2" key="1">
    <citation type="submission" date="2016-10" db="EMBL/GenBank/DDBJ databases">
        <authorList>
            <person name="de Groot N.N."/>
        </authorList>
    </citation>
    <scope>NUCLEOTIDE SEQUENCE [LARGE SCALE GENOMIC DNA]</scope>
    <source>
        <strain evidence="1 2">LMG 18387</strain>
    </source>
</reference>
<gene>
    <name evidence="1" type="ORF">SAMN05216588_102241</name>
</gene>
<dbReference type="Proteomes" id="UP000198606">
    <property type="component" value="Unassembled WGS sequence"/>
</dbReference>
<accession>A0A1G7Z8A3</accession>
<dbReference type="RefSeq" id="WP_084303277.1">
    <property type="nucleotide sequence ID" value="NZ_FNDG01000002.1"/>
</dbReference>